<dbReference type="OrthoDB" id="9910091at2"/>
<evidence type="ECO:0000313" key="5">
    <source>
        <dbReference type="Proteomes" id="UP000030856"/>
    </source>
</evidence>
<proteinExistence type="predicted"/>
<accession>A0A0B0HCL9</accession>
<feature type="signal peptide" evidence="1">
    <location>
        <begin position="1"/>
        <end position="19"/>
    </location>
</feature>
<organism evidence="3 5">
    <name type="scientific">Solemya velum gill symbiont</name>
    <dbReference type="NCBI Taxonomy" id="2340"/>
    <lineage>
        <taxon>Bacteria</taxon>
        <taxon>Pseudomonadati</taxon>
        <taxon>Pseudomonadota</taxon>
        <taxon>Gammaproteobacteria</taxon>
        <taxon>sulfur-oxidizing symbionts</taxon>
    </lineage>
</organism>
<evidence type="ECO:0000256" key="1">
    <source>
        <dbReference type="SAM" id="SignalP"/>
    </source>
</evidence>
<feature type="chain" id="PRO_5010611229" description="PepSY domain-containing protein" evidence="1">
    <location>
        <begin position="20"/>
        <end position="79"/>
    </location>
</feature>
<dbReference type="EMBL" id="MPNX01000003">
    <property type="protein sequence ID" value="OOY35748.1"/>
    <property type="molecule type" value="Genomic_DNA"/>
</dbReference>
<dbReference type="RefSeq" id="WP_043115313.1">
    <property type="nucleotide sequence ID" value="NZ_JRAA01000001.1"/>
</dbReference>
<name>A0A0B0HCL9_SOVGS</name>
<dbReference type="InterPro" id="IPR025711">
    <property type="entry name" value="PepSY"/>
</dbReference>
<comment type="caution">
    <text evidence="3">The sequence shown here is derived from an EMBL/GenBank/DDBJ whole genome shotgun (WGS) entry which is preliminary data.</text>
</comment>
<dbReference type="Pfam" id="PF03413">
    <property type="entry name" value="PepSY"/>
    <property type="match status" value="1"/>
</dbReference>
<evidence type="ECO:0000259" key="2">
    <source>
        <dbReference type="Pfam" id="PF03413"/>
    </source>
</evidence>
<dbReference type="Proteomes" id="UP000030856">
    <property type="component" value="Unassembled WGS sequence"/>
</dbReference>
<keyword evidence="1" id="KW-0732">Signal</keyword>
<reference evidence="4 6" key="2">
    <citation type="submission" date="2016-11" db="EMBL/GenBank/DDBJ databases">
        <title>Mixed transmission modes and dynamic genome evolution in an obligate animal-bacterial symbiosis.</title>
        <authorList>
            <person name="Russell S.L."/>
            <person name="Corbett-Detig R.B."/>
            <person name="Cavanaugh C.M."/>
        </authorList>
    </citation>
    <scope>NUCLEOTIDE SEQUENCE [LARGE SCALE GENOMIC DNA]</scope>
    <source>
        <strain evidence="4">MA-KB16</strain>
    </source>
</reference>
<dbReference type="STRING" id="2340.JV46_18300"/>
<dbReference type="AlphaFoldDB" id="A0A0B0HCL9"/>
<reference evidence="3 5" key="1">
    <citation type="journal article" date="2014" name="BMC Genomics">
        <title>The genome of the intracellular bacterium of the coastal bivalve, Solemya velum: a blueprint for thriving in and out of symbiosis.</title>
        <authorList>
            <person name="Dmytrenko O."/>
            <person name="Russell S.L."/>
            <person name="Loo W.T."/>
            <person name="Fontanez K.M."/>
            <person name="Liao L."/>
            <person name="Roeselers G."/>
            <person name="Sharma R."/>
            <person name="Stewart F.J."/>
            <person name="Newton I.L."/>
            <person name="Woyke T."/>
            <person name="Wu D."/>
            <person name="Lang J.M."/>
            <person name="Eisen J.A."/>
            <person name="Cavanaugh C.M."/>
        </authorList>
    </citation>
    <scope>NUCLEOTIDE SEQUENCE [LARGE SCALE GENOMIC DNA]</scope>
    <source>
        <strain evidence="3 5">WH</strain>
    </source>
</reference>
<protein>
    <recommendedName>
        <fullName evidence="2">PepSY domain-containing protein</fullName>
    </recommendedName>
</protein>
<keyword evidence="5" id="KW-1185">Reference proteome</keyword>
<evidence type="ECO:0000313" key="6">
    <source>
        <dbReference type="Proteomes" id="UP000190962"/>
    </source>
</evidence>
<dbReference type="EMBL" id="JRAA01000001">
    <property type="protein sequence ID" value="KHF25644.1"/>
    <property type="molecule type" value="Genomic_DNA"/>
</dbReference>
<dbReference type="Proteomes" id="UP000190962">
    <property type="component" value="Unassembled WGS sequence"/>
</dbReference>
<evidence type="ECO:0000313" key="4">
    <source>
        <dbReference type="EMBL" id="OOY35748.1"/>
    </source>
</evidence>
<feature type="domain" description="PepSY" evidence="2">
    <location>
        <begin position="32"/>
        <end position="75"/>
    </location>
</feature>
<sequence>MYLRLALLIFLLLAQGSLAARSHDNGNGHRELSREQAAAIARKRHPGKVLSVRRIKGKKPPAYRVKILSKGDVRVIRVP</sequence>
<evidence type="ECO:0000313" key="3">
    <source>
        <dbReference type="EMBL" id="KHF25644.1"/>
    </source>
</evidence>
<dbReference type="GeneID" id="86990999"/>
<gene>
    <name evidence="4" type="ORF">BOV88_03680</name>
    <name evidence="3" type="ORF">JV46_18300</name>
</gene>